<sequence>MLTRPKDVDFSSFLSGREPGLAAGIGACMVWMGSMFEAEHQGLQGTEAGGSTAGVTARSASRAAGEVVMGRGTFYYHVERPDRRLTRQPPGAHNCVGDGAVEAKGGREEQAGAYWARHGPCQGGSGMRLLGRSSSRWMVSDAAVA</sequence>
<gene>
    <name evidence="1" type="ORF">CYMTET_14185</name>
</gene>
<comment type="caution">
    <text evidence="1">The sequence shown here is derived from an EMBL/GenBank/DDBJ whole genome shotgun (WGS) entry which is preliminary data.</text>
</comment>
<proteinExistence type="predicted"/>
<evidence type="ECO:0000313" key="1">
    <source>
        <dbReference type="EMBL" id="KAK3277834.1"/>
    </source>
</evidence>
<name>A0AAE0LAM3_9CHLO</name>
<reference evidence="1 2" key="1">
    <citation type="journal article" date="2015" name="Genome Biol. Evol.">
        <title>Comparative Genomics of a Bacterivorous Green Alga Reveals Evolutionary Causalities and Consequences of Phago-Mixotrophic Mode of Nutrition.</title>
        <authorList>
            <person name="Burns J.A."/>
            <person name="Paasch A."/>
            <person name="Narechania A."/>
            <person name="Kim E."/>
        </authorList>
    </citation>
    <scope>NUCLEOTIDE SEQUENCE [LARGE SCALE GENOMIC DNA]</scope>
    <source>
        <strain evidence="1 2">PLY_AMNH</strain>
    </source>
</reference>
<organism evidence="1 2">
    <name type="scientific">Cymbomonas tetramitiformis</name>
    <dbReference type="NCBI Taxonomy" id="36881"/>
    <lineage>
        <taxon>Eukaryota</taxon>
        <taxon>Viridiplantae</taxon>
        <taxon>Chlorophyta</taxon>
        <taxon>Pyramimonadophyceae</taxon>
        <taxon>Pyramimonadales</taxon>
        <taxon>Pyramimonadaceae</taxon>
        <taxon>Cymbomonas</taxon>
    </lineage>
</organism>
<dbReference type="Proteomes" id="UP001190700">
    <property type="component" value="Unassembled WGS sequence"/>
</dbReference>
<keyword evidence="2" id="KW-1185">Reference proteome</keyword>
<evidence type="ECO:0000313" key="2">
    <source>
        <dbReference type="Proteomes" id="UP001190700"/>
    </source>
</evidence>
<dbReference type="AlphaFoldDB" id="A0AAE0LAM3"/>
<protein>
    <submittedName>
        <fullName evidence="1">Uncharacterized protein</fullName>
    </submittedName>
</protein>
<dbReference type="EMBL" id="LGRX02005860">
    <property type="protein sequence ID" value="KAK3277834.1"/>
    <property type="molecule type" value="Genomic_DNA"/>
</dbReference>
<accession>A0AAE0LAM3</accession>